<accession>A0A6J7C7N7</accession>
<dbReference type="EMBL" id="CAFBIY010000303">
    <property type="protein sequence ID" value="CAB4853660.1"/>
    <property type="molecule type" value="Genomic_DNA"/>
</dbReference>
<reference evidence="1" key="1">
    <citation type="submission" date="2020-05" db="EMBL/GenBank/DDBJ databases">
        <authorList>
            <person name="Chiriac C."/>
            <person name="Salcher M."/>
            <person name="Ghai R."/>
            <person name="Kavagutti S V."/>
        </authorList>
    </citation>
    <scope>NUCLEOTIDE SEQUENCE</scope>
</reference>
<proteinExistence type="predicted"/>
<dbReference type="AlphaFoldDB" id="A0A6J7C7N7"/>
<organism evidence="1">
    <name type="scientific">freshwater metagenome</name>
    <dbReference type="NCBI Taxonomy" id="449393"/>
    <lineage>
        <taxon>unclassified sequences</taxon>
        <taxon>metagenomes</taxon>
        <taxon>ecological metagenomes</taxon>
    </lineage>
</organism>
<gene>
    <name evidence="1" type="ORF">UFOPK3267_03195</name>
</gene>
<sequence>MAPSVLFTIWATPALPSPAWVSAAHCTVESVPSVQMAPLSLPTDFSRNLVKLPVVPLESLRCTTVIAVSGRVTPEFSAAMAASFHLVI</sequence>
<protein>
    <submittedName>
        <fullName evidence="1">Unannotated protein</fullName>
    </submittedName>
</protein>
<name>A0A6J7C7N7_9ZZZZ</name>
<evidence type="ECO:0000313" key="1">
    <source>
        <dbReference type="EMBL" id="CAB4853660.1"/>
    </source>
</evidence>